<dbReference type="InterPro" id="IPR002110">
    <property type="entry name" value="Ankyrin_rpt"/>
</dbReference>
<dbReference type="Pfam" id="PF12796">
    <property type="entry name" value="Ank_2"/>
    <property type="match status" value="1"/>
</dbReference>
<dbReference type="Proteomes" id="UP001190700">
    <property type="component" value="Unassembled WGS sequence"/>
</dbReference>
<evidence type="ECO:0000313" key="3">
    <source>
        <dbReference type="Proteomes" id="UP001190700"/>
    </source>
</evidence>
<evidence type="ECO:0000313" key="2">
    <source>
        <dbReference type="EMBL" id="KAK3244341.1"/>
    </source>
</evidence>
<dbReference type="InterPro" id="IPR036770">
    <property type="entry name" value="Ankyrin_rpt-contain_sf"/>
</dbReference>
<organism evidence="2 3">
    <name type="scientific">Cymbomonas tetramitiformis</name>
    <dbReference type="NCBI Taxonomy" id="36881"/>
    <lineage>
        <taxon>Eukaryota</taxon>
        <taxon>Viridiplantae</taxon>
        <taxon>Chlorophyta</taxon>
        <taxon>Pyramimonadophyceae</taxon>
        <taxon>Pyramimonadales</taxon>
        <taxon>Pyramimonadaceae</taxon>
        <taxon>Cymbomonas</taxon>
    </lineage>
</organism>
<protein>
    <submittedName>
        <fullName evidence="2">Uncharacterized protein</fullName>
    </submittedName>
</protein>
<proteinExistence type="predicted"/>
<dbReference type="PROSITE" id="PS50297">
    <property type="entry name" value="ANK_REP_REGION"/>
    <property type="match status" value="1"/>
</dbReference>
<evidence type="ECO:0000256" key="1">
    <source>
        <dbReference type="PROSITE-ProRule" id="PRU00023"/>
    </source>
</evidence>
<gene>
    <name evidence="2" type="ORF">CYMTET_46041</name>
</gene>
<accession>A0AAE0EXF8</accession>
<comment type="caution">
    <text evidence="2">The sequence shown here is derived from an EMBL/GenBank/DDBJ whole genome shotgun (WGS) entry which is preliminary data.</text>
</comment>
<keyword evidence="3" id="KW-1185">Reference proteome</keyword>
<dbReference type="EMBL" id="LGRX02031966">
    <property type="protein sequence ID" value="KAK3244341.1"/>
    <property type="molecule type" value="Genomic_DNA"/>
</dbReference>
<dbReference type="SUPFAM" id="SSF48403">
    <property type="entry name" value="Ankyrin repeat"/>
    <property type="match status" value="1"/>
</dbReference>
<dbReference type="Gene3D" id="1.25.40.20">
    <property type="entry name" value="Ankyrin repeat-containing domain"/>
    <property type="match status" value="1"/>
</dbReference>
<sequence length="404" mass="44946">MKLPEAVAWTRTTANFTPPPTLMTVLDNAPREITNLLARSSVPEKPRNTDRERELSIVERGITLAMLVFITQAYDLWNWATWEVVEHFVKPYTACSKCRMVEVPELQPFVGVADSFVSHAWGGKWGDLVSAVAHRSPLDRRLLVDVFFVLQHSDSVHSSLQQTADLDALEGAIQGVSQGTILVWNPRDANPIRRCWCLYECHITALAHNPLVVKFGHMLANKNFEVEDDATTLWKEHNAISLENAGATVEEDKTRILAEVKAGTGFWKLHLQVSSALKSGFRARSLPAVEATIYGINLSTLTKAMLNMKGDHGQTALMQFARTGYIDGVKRLLEAGADTTVKDDHQWTALMIAQKYCNSEVVDLLLPYLSQSTSVTAWIQRGIQVALAPVRRGLLHANAVPRSK</sequence>
<keyword evidence="1" id="KW-0040">ANK repeat</keyword>
<reference evidence="2 3" key="1">
    <citation type="journal article" date="2015" name="Genome Biol. Evol.">
        <title>Comparative Genomics of a Bacterivorous Green Alga Reveals Evolutionary Causalities and Consequences of Phago-Mixotrophic Mode of Nutrition.</title>
        <authorList>
            <person name="Burns J.A."/>
            <person name="Paasch A."/>
            <person name="Narechania A."/>
            <person name="Kim E."/>
        </authorList>
    </citation>
    <scope>NUCLEOTIDE SEQUENCE [LARGE SCALE GENOMIC DNA]</scope>
    <source>
        <strain evidence="2 3">PLY_AMNH</strain>
    </source>
</reference>
<feature type="repeat" description="ANK" evidence="1">
    <location>
        <begin position="312"/>
        <end position="344"/>
    </location>
</feature>
<dbReference type="PROSITE" id="PS50088">
    <property type="entry name" value="ANK_REPEAT"/>
    <property type="match status" value="1"/>
</dbReference>
<dbReference type="SMART" id="SM00248">
    <property type="entry name" value="ANK"/>
    <property type="match status" value="2"/>
</dbReference>
<dbReference type="AlphaFoldDB" id="A0AAE0EXF8"/>
<name>A0AAE0EXF8_9CHLO</name>